<protein>
    <submittedName>
        <fullName evidence="1">Uncharacterized protein</fullName>
    </submittedName>
</protein>
<reference evidence="1" key="1">
    <citation type="journal article" date="2014" name="Front. Microbiol.">
        <title>High frequency of phylogenetically diverse reductive dehalogenase-homologous genes in deep subseafloor sedimentary metagenomes.</title>
        <authorList>
            <person name="Kawai M."/>
            <person name="Futagami T."/>
            <person name="Toyoda A."/>
            <person name="Takaki Y."/>
            <person name="Nishi S."/>
            <person name="Hori S."/>
            <person name="Arai W."/>
            <person name="Tsubouchi T."/>
            <person name="Morono Y."/>
            <person name="Uchiyama I."/>
            <person name="Ito T."/>
            <person name="Fujiyama A."/>
            <person name="Inagaki F."/>
            <person name="Takami H."/>
        </authorList>
    </citation>
    <scope>NUCLEOTIDE SEQUENCE</scope>
    <source>
        <strain evidence="1">Expedition CK06-06</strain>
    </source>
</reference>
<feature type="non-terminal residue" evidence="1">
    <location>
        <position position="1"/>
    </location>
</feature>
<dbReference type="AlphaFoldDB" id="X1HBZ4"/>
<accession>X1HBZ4</accession>
<gene>
    <name evidence="1" type="ORF">S03H2_18996</name>
</gene>
<proteinExistence type="predicted"/>
<dbReference type="EMBL" id="BARU01009888">
    <property type="protein sequence ID" value="GAH42833.1"/>
    <property type="molecule type" value="Genomic_DNA"/>
</dbReference>
<comment type="caution">
    <text evidence="1">The sequence shown here is derived from an EMBL/GenBank/DDBJ whole genome shotgun (WGS) entry which is preliminary data.</text>
</comment>
<organism evidence="1">
    <name type="scientific">marine sediment metagenome</name>
    <dbReference type="NCBI Taxonomy" id="412755"/>
    <lineage>
        <taxon>unclassified sequences</taxon>
        <taxon>metagenomes</taxon>
        <taxon>ecological metagenomes</taxon>
    </lineage>
</organism>
<evidence type="ECO:0000313" key="1">
    <source>
        <dbReference type="EMBL" id="GAH42833.1"/>
    </source>
</evidence>
<sequence length="127" mass="14572">NEDKYKQVIAQLCESLDKKIYLPYKDLIPRDVSHNLGTMKELFKIEITNAIEDLREYNIDQLGAEKPRCGKGLCNNPGVVRINPSSSFRLPTDLSMWLCAEHTDTPPESNVHSTENILERLIDDRDE</sequence>
<name>X1HBZ4_9ZZZZ</name>